<dbReference type="Proteomes" id="UP000000603">
    <property type="component" value="Chromosome"/>
</dbReference>
<dbReference type="PANTHER" id="PTHR32268">
    <property type="entry name" value="HOMOSERINE O-ACETYLTRANSFERASE"/>
    <property type="match status" value="1"/>
</dbReference>
<sequence length="419" mass="46133">MMTKTGRIELMSSRLPAPRTSSESPGVGTVETQYTTVAIPDDPLHLVADGRLNHITVAYETYGKLNTPSDNAVYTCHALTGDAHAAGFHPGVVRPEWWNITIGPGHIIDTSHFFVMSSNLWGVVLAPRDQLRLGSGLCQRRLPRRASQHRIVDRPDTRPHHVLIGGCFCRKVRAIPSARISRARVRHQPGQLCNDCVFLGPHRPPVYEGDGAVILRPGIVASLVPSYSRVLDLGCDDGLLLRHFITTRDCLGTGIELDHPSLVTAMSARVLALGLDLNEDLGEFHDDSYDVVILSQILQAVVCPDVVRAEMARIGTVLILLVLNVVYWRSRLKIIGEKIPIPHDLPYPWHDTLSQSYAGVADFEEWFASFNLKVVNRVCLDGRGRPSRVASAAPNLLAGSTIRVLKSHWVEPGTGRNHS</sequence>
<feature type="region of interest" description="Disordered" evidence="1">
    <location>
        <begin position="1"/>
        <end position="28"/>
    </location>
</feature>
<evidence type="ECO:0000256" key="1">
    <source>
        <dbReference type="SAM" id="MobiDB-lite"/>
    </source>
</evidence>
<dbReference type="Pfam" id="PF07021">
    <property type="entry name" value="MetW"/>
    <property type="match status" value="1"/>
</dbReference>
<dbReference type="EnsemblBacteria" id="AAT82968">
    <property type="protein sequence ID" value="AAT82968"/>
    <property type="gene ID" value="PPA1218"/>
</dbReference>
<dbReference type="InterPro" id="IPR010743">
    <property type="entry name" value="Methionine_synth_MetW"/>
</dbReference>
<organism evidence="2 3">
    <name type="scientific">Cutibacterium acnes (strain DSM 16379 / KPA171202)</name>
    <name type="common">Propionibacterium acnes</name>
    <dbReference type="NCBI Taxonomy" id="267747"/>
    <lineage>
        <taxon>Bacteria</taxon>
        <taxon>Bacillati</taxon>
        <taxon>Actinomycetota</taxon>
        <taxon>Actinomycetes</taxon>
        <taxon>Propionibacteriales</taxon>
        <taxon>Propionibacteriaceae</taxon>
        <taxon>Cutibacterium</taxon>
    </lineage>
</organism>
<dbReference type="SUPFAM" id="SSF53474">
    <property type="entry name" value="alpha/beta-Hydrolases"/>
    <property type="match status" value="1"/>
</dbReference>
<dbReference type="eggNOG" id="COG2226">
    <property type="taxonomic scope" value="Bacteria"/>
</dbReference>
<dbReference type="InterPro" id="IPR029058">
    <property type="entry name" value="AB_hydrolase_fold"/>
</dbReference>
<dbReference type="AlphaFoldDB" id="Q6A8E7"/>
<dbReference type="SUPFAM" id="SSF53335">
    <property type="entry name" value="S-adenosyl-L-methionine-dependent methyltransferases"/>
    <property type="match status" value="1"/>
</dbReference>
<evidence type="ECO:0000313" key="2">
    <source>
        <dbReference type="EMBL" id="AAT82968.1"/>
    </source>
</evidence>
<dbReference type="CDD" id="cd02440">
    <property type="entry name" value="AdoMet_MTases"/>
    <property type="match status" value="1"/>
</dbReference>
<gene>
    <name evidence="2" type="ordered locus">PPA1218</name>
</gene>
<dbReference type="PANTHER" id="PTHR32268:SF11">
    <property type="entry name" value="HOMOSERINE O-ACETYLTRANSFERASE"/>
    <property type="match status" value="1"/>
</dbReference>
<reference evidence="2 3" key="1">
    <citation type="journal article" date="2004" name="Science">
        <title>The complete genome sequence of Propionibacterium acnes, a commensal of human skin.</title>
        <authorList>
            <person name="Bruggemann H."/>
            <person name="Henne A."/>
            <person name="Hoster F."/>
            <person name="Liesegang H."/>
            <person name="Wiezer A."/>
            <person name="Strittmatter A."/>
            <person name="Hujer S."/>
            <person name="Durre P."/>
            <person name="Gottschalk G."/>
        </authorList>
    </citation>
    <scope>NUCLEOTIDE SEQUENCE [LARGE SCALE GENOMIC DNA]</scope>
    <source>
        <strain evidence="3">DSM 16379 / KPA171202</strain>
    </source>
</reference>
<dbReference type="GO" id="GO:0004414">
    <property type="term" value="F:homoserine O-acetyltransferase activity"/>
    <property type="evidence" value="ECO:0007669"/>
    <property type="project" value="TreeGrafter"/>
</dbReference>
<dbReference type="InterPro" id="IPR029063">
    <property type="entry name" value="SAM-dependent_MTases_sf"/>
</dbReference>
<proteinExistence type="predicted"/>
<dbReference type="Gene3D" id="3.40.50.150">
    <property type="entry name" value="Vaccinia Virus protein VP39"/>
    <property type="match status" value="1"/>
</dbReference>
<dbReference type="EMBL" id="AE017283">
    <property type="protein sequence ID" value="AAT82968.1"/>
    <property type="molecule type" value="Genomic_DNA"/>
</dbReference>
<dbReference type="GO" id="GO:0009092">
    <property type="term" value="P:homoserine metabolic process"/>
    <property type="evidence" value="ECO:0007669"/>
    <property type="project" value="TreeGrafter"/>
</dbReference>
<dbReference type="Gene3D" id="3.40.50.1820">
    <property type="entry name" value="alpha/beta hydrolase"/>
    <property type="match status" value="1"/>
</dbReference>
<dbReference type="KEGG" id="pac:PPA1218"/>
<dbReference type="HOGENOM" id="CLU_655298_0_0_11"/>
<dbReference type="GO" id="GO:0009086">
    <property type="term" value="P:methionine biosynthetic process"/>
    <property type="evidence" value="ECO:0007669"/>
    <property type="project" value="TreeGrafter"/>
</dbReference>
<accession>Q6A8E7</accession>
<name>Q6A8E7_CUTAK</name>
<dbReference type="eggNOG" id="COG2021">
    <property type="taxonomic scope" value="Bacteria"/>
</dbReference>
<dbReference type="InterPro" id="IPR008220">
    <property type="entry name" value="HAT_MetX-like"/>
</dbReference>
<evidence type="ECO:0000313" key="3">
    <source>
        <dbReference type="Proteomes" id="UP000000603"/>
    </source>
</evidence>
<protein>
    <submittedName>
        <fullName evidence="2">Homoserine acetyltransferase</fullName>
    </submittedName>
</protein>
<feature type="compositionally biased region" description="Polar residues" evidence="1">
    <location>
        <begin position="19"/>
        <end position="28"/>
    </location>
</feature>